<keyword evidence="4" id="KW-1185">Reference proteome</keyword>
<protein>
    <recommendedName>
        <fullName evidence="5">DUF4352 domain-containing protein</fullName>
    </recommendedName>
</protein>
<dbReference type="AlphaFoldDB" id="A0A517Q8S5"/>
<gene>
    <name evidence="3" type="ORF">Enr10x_33780</name>
</gene>
<proteinExistence type="predicted"/>
<evidence type="ECO:0008006" key="5">
    <source>
        <dbReference type="Google" id="ProtNLM"/>
    </source>
</evidence>
<keyword evidence="2" id="KW-0732">Signal</keyword>
<evidence type="ECO:0000256" key="2">
    <source>
        <dbReference type="SAM" id="SignalP"/>
    </source>
</evidence>
<dbReference type="RefSeq" id="WP_145450706.1">
    <property type="nucleotide sequence ID" value="NZ_CP037421.1"/>
</dbReference>
<evidence type="ECO:0000313" key="4">
    <source>
        <dbReference type="Proteomes" id="UP000315647"/>
    </source>
</evidence>
<evidence type="ECO:0000313" key="3">
    <source>
        <dbReference type="EMBL" id="QDT28039.1"/>
    </source>
</evidence>
<feature type="region of interest" description="Disordered" evidence="1">
    <location>
        <begin position="27"/>
        <end position="83"/>
    </location>
</feature>
<sequence length="221" mass="24560" precursor="true">MKKQLCVKWCRYVLIVSVLSLNACGQENQTAQETPAPDTKPVVTDSTIPKEPTPSEPSGTSATPESKPKTASEHPQENEVLNISGKLYKTNDKLFIISAAESKQTVPPMEQTPFNVTLRISNKGQEEMVYHSWTPLESDNTPDAKRAFVADDQGNQYPIIPAIQGQPYEGQVREKTLKPGEAVKDLLLFSELKPGTKRIALHLPGNEFNGYKDLIFHFQLP</sequence>
<feature type="chain" id="PRO_5022135925" description="DUF4352 domain-containing protein" evidence="2">
    <location>
        <begin position="26"/>
        <end position="221"/>
    </location>
</feature>
<reference evidence="3 4" key="1">
    <citation type="submission" date="2019-03" db="EMBL/GenBank/DDBJ databases">
        <title>Deep-cultivation of Planctomycetes and their phenomic and genomic characterization uncovers novel biology.</title>
        <authorList>
            <person name="Wiegand S."/>
            <person name="Jogler M."/>
            <person name="Boedeker C."/>
            <person name="Pinto D."/>
            <person name="Vollmers J."/>
            <person name="Rivas-Marin E."/>
            <person name="Kohn T."/>
            <person name="Peeters S.H."/>
            <person name="Heuer A."/>
            <person name="Rast P."/>
            <person name="Oberbeckmann S."/>
            <person name="Bunk B."/>
            <person name="Jeske O."/>
            <person name="Meyerdierks A."/>
            <person name="Storesund J.E."/>
            <person name="Kallscheuer N."/>
            <person name="Luecker S."/>
            <person name="Lage O.M."/>
            <person name="Pohl T."/>
            <person name="Merkel B.J."/>
            <person name="Hornburger P."/>
            <person name="Mueller R.-W."/>
            <person name="Bruemmer F."/>
            <person name="Labrenz M."/>
            <person name="Spormann A.M."/>
            <person name="Op den Camp H."/>
            <person name="Overmann J."/>
            <person name="Amann R."/>
            <person name="Jetten M.S.M."/>
            <person name="Mascher T."/>
            <person name="Medema M.H."/>
            <person name="Devos D.P."/>
            <person name="Kaster A.-K."/>
            <person name="Ovreas L."/>
            <person name="Rohde M."/>
            <person name="Galperin M.Y."/>
            <person name="Jogler C."/>
        </authorList>
    </citation>
    <scope>NUCLEOTIDE SEQUENCE [LARGE SCALE GENOMIC DNA]</scope>
    <source>
        <strain evidence="3 4">Enr10</strain>
    </source>
</reference>
<feature type="compositionally biased region" description="Basic and acidic residues" evidence="1">
    <location>
        <begin position="66"/>
        <end position="77"/>
    </location>
</feature>
<name>A0A517Q8S5_9PLAN</name>
<feature type="signal peptide" evidence="2">
    <location>
        <begin position="1"/>
        <end position="25"/>
    </location>
</feature>
<dbReference type="Proteomes" id="UP000315647">
    <property type="component" value="Chromosome"/>
</dbReference>
<evidence type="ECO:0000256" key="1">
    <source>
        <dbReference type="SAM" id="MobiDB-lite"/>
    </source>
</evidence>
<organism evidence="3 4">
    <name type="scientific">Gimesia panareensis</name>
    <dbReference type="NCBI Taxonomy" id="2527978"/>
    <lineage>
        <taxon>Bacteria</taxon>
        <taxon>Pseudomonadati</taxon>
        <taxon>Planctomycetota</taxon>
        <taxon>Planctomycetia</taxon>
        <taxon>Planctomycetales</taxon>
        <taxon>Planctomycetaceae</taxon>
        <taxon>Gimesia</taxon>
    </lineage>
</organism>
<dbReference type="EMBL" id="CP037421">
    <property type="protein sequence ID" value="QDT28039.1"/>
    <property type="molecule type" value="Genomic_DNA"/>
</dbReference>
<accession>A0A517Q8S5</accession>